<organism evidence="3 4">
    <name type="scientific">Riccia sorocarpa</name>
    <dbReference type="NCBI Taxonomy" id="122646"/>
    <lineage>
        <taxon>Eukaryota</taxon>
        <taxon>Viridiplantae</taxon>
        <taxon>Streptophyta</taxon>
        <taxon>Embryophyta</taxon>
        <taxon>Marchantiophyta</taxon>
        <taxon>Marchantiopsida</taxon>
        <taxon>Marchantiidae</taxon>
        <taxon>Marchantiales</taxon>
        <taxon>Ricciaceae</taxon>
        <taxon>Riccia</taxon>
    </lineage>
</organism>
<feature type="transmembrane region" description="Helical" evidence="2">
    <location>
        <begin position="222"/>
        <end position="249"/>
    </location>
</feature>
<evidence type="ECO:0000313" key="3">
    <source>
        <dbReference type="EMBL" id="KAL3677918.1"/>
    </source>
</evidence>
<dbReference type="Proteomes" id="UP001633002">
    <property type="component" value="Unassembled WGS sequence"/>
</dbReference>
<comment type="caution">
    <text evidence="3">The sequence shown here is derived from an EMBL/GenBank/DDBJ whole genome shotgun (WGS) entry which is preliminary data.</text>
</comment>
<feature type="transmembrane region" description="Helical" evidence="2">
    <location>
        <begin position="255"/>
        <end position="275"/>
    </location>
</feature>
<accession>A0ABD3GG63</accession>
<name>A0ABD3GG63_9MARC</name>
<dbReference type="Gene3D" id="3.10.450.320">
    <property type="entry name" value="Mitochondrial import inner membrane translocase subunit Tim21"/>
    <property type="match status" value="1"/>
</dbReference>
<dbReference type="AlphaFoldDB" id="A0ABD3GG63"/>
<gene>
    <name evidence="3" type="ORF">R1sor_020874</name>
</gene>
<reference evidence="3 4" key="1">
    <citation type="submission" date="2024-09" db="EMBL/GenBank/DDBJ databases">
        <title>Chromosome-scale assembly of Riccia sorocarpa.</title>
        <authorList>
            <person name="Paukszto L."/>
        </authorList>
    </citation>
    <scope>NUCLEOTIDE SEQUENCE [LARGE SCALE GENOMIC DNA]</scope>
    <source>
        <strain evidence="3">LP-2024</strain>
        <tissue evidence="3">Aerial parts of the thallus</tissue>
    </source>
</reference>
<sequence>MAGSRRAMWQQCFKHITRATGESSNFSSLSERGFGSLGRCVGEIRQSLIHHGAGGGGQAEGGLLLSRSFHSSPSSNVVSKWRSAHPNGNQMLGSDGRSLTGFVGCGRSLLHSTCSPLARSQVQQSLGSSGRQWLLTPKRNLSSSETSVWTQKWKEATQKVKDALNFKPKAGGNSGSGLKLGNVLPNRAREVLSEASSPVQRTFAHYREAVLLQLEAFWKRNYAIVVGIVGLGVCLLLWRLMFGIASTFISMSEGLAKFGFLALAASMVIVGGVVLRAKYTINPDSVYRIAMRKLNTSAAVLEVMGAPLSGTDLRAYIMSGGGLRFKGLRPRLAGKRCFIIFPIRGSERKGLVSLEVKKKKGKYDFKLLAVDVPTARGDQRLFLIGDEKEYTVGGGLISELRDPMVTAMAAQKEFEDLDIQEEEEDERREAEAEQKILDEEIQQLEKERQEALRDLTAHQLRTKEAGDGDKNDEKREKVLA</sequence>
<feature type="compositionally biased region" description="Acidic residues" evidence="1">
    <location>
        <begin position="415"/>
        <end position="426"/>
    </location>
</feature>
<feature type="region of interest" description="Disordered" evidence="1">
    <location>
        <begin position="453"/>
        <end position="480"/>
    </location>
</feature>
<dbReference type="PANTHER" id="PTHR36354:SF2">
    <property type="entry name" value="IMPORT INNER MEMBRANE TRANSLOCASE SUBUNIT"/>
    <property type="match status" value="1"/>
</dbReference>
<keyword evidence="2" id="KW-0812">Transmembrane</keyword>
<keyword evidence="2" id="KW-1133">Transmembrane helix</keyword>
<evidence type="ECO:0000256" key="1">
    <source>
        <dbReference type="SAM" id="MobiDB-lite"/>
    </source>
</evidence>
<proteinExistence type="predicted"/>
<protein>
    <submittedName>
        <fullName evidence="3">Uncharacterized protein</fullName>
    </submittedName>
</protein>
<dbReference type="PANTHER" id="PTHR36354">
    <property type="entry name" value="IMPORT INNER MEMBRANE TRANSLOCASE SUBUNIT"/>
    <property type="match status" value="1"/>
</dbReference>
<feature type="region of interest" description="Disordered" evidence="1">
    <location>
        <begin position="413"/>
        <end position="433"/>
    </location>
</feature>
<dbReference type="EMBL" id="JBJQOH010000007">
    <property type="protein sequence ID" value="KAL3677918.1"/>
    <property type="molecule type" value="Genomic_DNA"/>
</dbReference>
<keyword evidence="4" id="KW-1185">Reference proteome</keyword>
<dbReference type="InterPro" id="IPR038552">
    <property type="entry name" value="Tim21_IMS_sf"/>
</dbReference>
<evidence type="ECO:0000313" key="4">
    <source>
        <dbReference type="Proteomes" id="UP001633002"/>
    </source>
</evidence>
<keyword evidence="2" id="KW-0472">Membrane</keyword>
<evidence type="ECO:0000256" key="2">
    <source>
        <dbReference type="SAM" id="Phobius"/>
    </source>
</evidence>